<evidence type="ECO:0000313" key="3">
    <source>
        <dbReference type="Proteomes" id="UP000235826"/>
    </source>
</evidence>
<protein>
    <submittedName>
        <fullName evidence="2">Alpha/beta hydrolase</fullName>
    </submittedName>
</protein>
<dbReference type="EMBL" id="CP025791">
    <property type="protein sequence ID" value="AUP81183.1"/>
    <property type="molecule type" value="Genomic_DNA"/>
</dbReference>
<dbReference type="PANTHER" id="PTHR42886:SF29">
    <property type="entry name" value="PUMMELIG, ISOFORM A"/>
    <property type="match status" value="1"/>
</dbReference>
<organism evidence="2 3">
    <name type="scientific">Flavivirga eckloniae</name>
    <dbReference type="NCBI Taxonomy" id="1803846"/>
    <lineage>
        <taxon>Bacteria</taxon>
        <taxon>Pseudomonadati</taxon>
        <taxon>Bacteroidota</taxon>
        <taxon>Flavobacteriia</taxon>
        <taxon>Flavobacteriales</taxon>
        <taxon>Flavobacteriaceae</taxon>
        <taxon>Flavivirga</taxon>
    </lineage>
</organism>
<feature type="domain" description="AB hydrolase-1" evidence="1">
    <location>
        <begin position="52"/>
        <end position="151"/>
    </location>
</feature>
<evidence type="ECO:0000313" key="2">
    <source>
        <dbReference type="EMBL" id="AUP81183.1"/>
    </source>
</evidence>
<accession>A0A2K9PVU5</accession>
<dbReference type="OrthoDB" id="9780932at2"/>
<dbReference type="RefSeq" id="WP_102757826.1">
    <property type="nucleotide sequence ID" value="NZ_CP025791.1"/>
</dbReference>
<dbReference type="SUPFAM" id="SSF53474">
    <property type="entry name" value="alpha/beta-Hydrolases"/>
    <property type="match status" value="1"/>
</dbReference>
<dbReference type="GO" id="GO:0016787">
    <property type="term" value="F:hydrolase activity"/>
    <property type="evidence" value="ECO:0007669"/>
    <property type="project" value="UniProtKB-KW"/>
</dbReference>
<proteinExistence type="predicted"/>
<reference evidence="2 3" key="1">
    <citation type="submission" date="2018-01" db="EMBL/GenBank/DDBJ databases">
        <title>Complete genome sequence of Flavivirga eckloniae ECD14 isolated from seaweed Ecklonia cava.</title>
        <authorList>
            <person name="Lee J.H."/>
            <person name="Baik K.S."/>
            <person name="Seong C.N."/>
        </authorList>
    </citation>
    <scope>NUCLEOTIDE SEQUENCE [LARGE SCALE GENOMIC DNA]</scope>
    <source>
        <strain evidence="2 3">ECD14</strain>
    </source>
</reference>
<sequence length="285" mass="32580">MDSLYKSEQGKNEILNLYDLKLKELNIEYQYKIADTTYGKTNIIISGGSKNPPIIIVHGSNGCAPIALETYPNLYKNFRVYAIDVLAQPNKSAETRLNMKDDSYGRWINEIINSLKIENVIMAGFSFGGLVILKTLEYNESKIKEVYLSAPAYIVNGNPLKALFKIFIPMKRFMKTKKIKYVEKFLSQVFTERDEFAIKYLSKVFLHFNMDFTPVPIIKKVKANSIKTPITLIGAKNDIMFPGVKMIKRASQIFPSLKTHILLQNSKHVQSKKDNLVIENIILNK</sequence>
<dbReference type="Pfam" id="PF00561">
    <property type="entry name" value="Abhydrolase_1"/>
    <property type="match status" value="1"/>
</dbReference>
<dbReference type="PANTHER" id="PTHR42886">
    <property type="entry name" value="RE40534P-RELATED"/>
    <property type="match status" value="1"/>
</dbReference>
<dbReference type="KEGG" id="fek:C1H87_21690"/>
<dbReference type="Proteomes" id="UP000235826">
    <property type="component" value="Chromosome"/>
</dbReference>
<dbReference type="InterPro" id="IPR029058">
    <property type="entry name" value="AB_hydrolase_fold"/>
</dbReference>
<gene>
    <name evidence="2" type="ORF">C1H87_21690</name>
</gene>
<evidence type="ECO:0000259" key="1">
    <source>
        <dbReference type="Pfam" id="PF00561"/>
    </source>
</evidence>
<dbReference type="InterPro" id="IPR000073">
    <property type="entry name" value="AB_hydrolase_1"/>
</dbReference>
<keyword evidence="3" id="KW-1185">Reference proteome</keyword>
<dbReference type="AlphaFoldDB" id="A0A2K9PVU5"/>
<name>A0A2K9PVU5_9FLAO</name>
<dbReference type="Gene3D" id="3.40.50.1820">
    <property type="entry name" value="alpha/beta hydrolase"/>
    <property type="match status" value="1"/>
</dbReference>
<keyword evidence="2" id="KW-0378">Hydrolase</keyword>